<sequence length="924" mass="100447">MNGPVCSDQRRRAAVRAHGHNGIDSVDVGTDRHELTVLFFAPLDEEPTARDFRIEGGVQVSGIRVVGVEPGPSDDPEVVASVRLRVDRVGDISTYRLRVVGLHGFDSRYSSAEFRFVTGCDDLDCAPACQWPPEPEPSVAIDYLAKDYASFRQLLLERMSLIMPEWTERHVPDIGVALVELLAHEGDRLSYRQDAAATEAYLDTARLRASVRRHARLVDYTMHDGCAARAWVCLEVSHDVRLNPADVRFAAGPQIYRPIGSRELSLRRAHNRIELWTWGDHECCLPTGATSATLVDGRRSGADGGPRRRLRLAPGDVLIFEELVGPKTGLAADADRGHRQAVRLTSVTETMDRIYDVALLEVSWARDDALRFPLCINSIGGPHCTDLTVAVARGNVVLVEHGGTTVTERPEVPVAEPDEPGCPDTPCFGCADVTNPAHRPHYPPLPIRFRPRLEHRPVTQAAPFPAPAVVAAEQARWLHALPERVRVRLRALRDKAMHDELGEGDIAYLTTIFGARTLRRVHLGEAAGPALKLLLARFDDLLASKLARLDHLTFRARGGYLLTADSEGWEIREQWGEAEGAAIDPGNPAFHGAAAAALSVDPRAALPAVTVVDRWGEEWTPRRDLLDSDPDDRHFVGETDDDGYLCLRFGDGRNGAVFEPLERLPRGDEPPTTITYRVGSGRAGNVGAEAIDRLLTDVDGHGITKVRNPIAATGGTGPEPVAQVRMQAPHEARLRQLRAVTAADYAAAAATVPGVRAAAADLRWTGSWYEAQVGVLPFGAAEAPDWLLDEVRAALHRYRRIGHDLAVASAITVALDLGLCVEVAPDHLAGHVRAAVLRVLGRIFDPGGLSFGTPVRLSRIIAAVVAVPGVRSAEFTTAERLFGPSGNALDTGVLPLGPLEVARLDNDPTRPEHGRLRLNLVGGR</sequence>
<protein>
    <submittedName>
        <fullName evidence="1">Baseplate assembly protein</fullName>
    </submittedName>
</protein>
<dbReference type="InterPro" id="IPR011749">
    <property type="entry name" value="CHP02243"/>
</dbReference>
<reference evidence="1" key="1">
    <citation type="submission" date="2022-06" db="EMBL/GenBank/DDBJ databases">
        <title>Novel species in genus nocardia.</title>
        <authorList>
            <person name="Li F."/>
        </authorList>
    </citation>
    <scope>NUCLEOTIDE SEQUENCE</scope>
    <source>
        <strain evidence="1">CDC141</strain>
    </source>
</reference>
<comment type="caution">
    <text evidence="1">The sequence shown here is derived from an EMBL/GenBank/DDBJ whole genome shotgun (WGS) entry which is preliminary data.</text>
</comment>
<dbReference type="EMBL" id="JAMRXG010000011">
    <property type="protein sequence ID" value="MCM6776630.1"/>
    <property type="molecule type" value="Genomic_DNA"/>
</dbReference>
<gene>
    <name evidence="1" type="ORF">NDR86_24385</name>
</gene>
<proteinExistence type="predicted"/>
<accession>A0A9X2EAI8</accession>
<evidence type="ECO:0000313" key="2">
    <source>
        <dbReference type="Proteomes" id="UP001139157"/>
    </source>
</evidence>
<dbReference type="Proteomes" id="UP001139157">
    <property type="component" value="Unassembled WGS sequence"/>
</dbReference>
<keyword evidence="2" id="KW-1185">Reference proteome</keyword>
<evidence type="ECO:0000313" key="1">
    <source>
        <dbReference type="EMBL" id="MCM6776630.1"/>
    </source>
</evidence>
<name>A0A9X2EAI8_9NOCA</name>
<dbReference type="RefSeq" id="WP_251914942.1">
    <property type="nucleotide sequence ID" value="NZ_JAMRXG010000011.1"/>
</dbReference>
<organism evidence="1 2">
    <name type="scientific">Nocardia pulmonis</name>
    <dbReference type="NCBI Taxonomy" id="2951408"/>
    <lineage>
        <taxon>Bacteria</taxon>
        <taxon>Bacillati</taxon>
        <taxon>Actinomycetota</taxon>
        <taxon>Actinomycetes</taxon>
        <taxon>Mycobacteriales</taxon>
        <taxon>Nocardiaceae</taxon>
        <taxon>Nocardia</taxon>
    </lineage>
</organism>
<dbReference type="NCBIfam" id="TIGR02243">
    <property type="entry name" value="putative baseplate assembly protein"/>
    <property type="match status" value="1"/>
</dbReference>
<dbReference type="AlphaFoldDB" id="A0A9X2EAI8"/>